<organism evidence="1">
    <name type="scientific">Cucumis melo</name>
    <name type="common">Muskmelon</name>
    <dbReference type="NCBI Taxonomy" id="3656"/>
    <lineage>
        <taxon>Eukaryota</taxon>
        <taxon>Viridiplantae</taxon>
        <taxon>Streptophyta</taxon>
        <taxon>Embryophyta</taxon>
        <taxon>Tracheophyta</taxon>
        <taxon>Spermatophyta</taxon>
        <taxon>Magnoliopsida</taxon>
        <taxon>eudicotyledons</taxon>
        <taxon>Gunneridae</taxon>
        <taxon>Pentapetalae</taxon>
        <taxon>rosids</taxon>
        <taxon>fabids</taxon>
        <taxon>Cucurbitales</taxon>
        <taxon>Cucurbitaceae</taxon>
        <taxon>Benincaseae</taxon>
        <taxon>Cucumis</taxon>
    </lineage>
</organism>
<dbReference type="Gramene" id="MELO3C034348.2.1">
    <property type="protein sequence ID" value="MELO3C034348.2.1"/>
    <property type="gene ID" value="MELO3C034348.2"/>
</dbReference>
<name>A0A9I9EIT5_CUCME</name>
<accession>A0A9I9EIT5</accession>
<reference evidence="1" key="1">
    <citation type="submission" date="2023-03" db="UniProtKB">
        <authorList>
            <consortium name="EnsemblPlants"/>
        </authorList>
    </citation>
    <scope>IDENTIFICATION</scope>
</reference>
<proteinExistence type="predicted"/>
<protein>
    <submittedName>
        <fullName evidence="1">Uncharacterized protein</fullName>
    </submittedName>
</protein>
<evidence type="ECO:0000313" key="1">
    <source>
        <dbReference type="EnsemblPlants" id="MELO3C034348.2.1"/>
    </source>
</evidence>
<sequence>MKYAVGSPHGIGRGSLRDPFINHQINWLSKIRIQMVDEIVEPRNEVWGVDGHPDGRVDDSSNLIVFVSVGDKASSNFNAQWNPLKNPIGFIWLYHLVVTLHQSGVTQCIRSDT</sequence>
<dbReference type="EnsemblPlants" id="MELO3C034348.2.1">
    <property type="protein sequence ID" value="MELO3C034348.2.1"/>
    <property type="gene ID" value="MELO3C034348.2"/>
</dbReference>
<dbReference type="AlphaFoldDB" id="A0A9I9EIT5"/>